<reference evidence="3 4" key="1">
    <citation type="submission" date="2018-06" db="EMBL/GenBank/DDBJ databases">
        <title>Genomic Encyclopedia of Type Strains, Phase IV (KMG-IV): sequencing the most valuable type-strain genomes for metagenomic binning, comparative biology and taxonomic classification.</title>
        <authorList>
            <person name="Goeker M."/>
        </authorList>
    </citation>
    <scope>NUCLEOTIDE SEQUENCE [LARGE SCALE GENOMIC DNA]</scope>
    <source>
        <strain evidence="3 4">DSM 24875</strain>
    </source>
</reference>
<gene>
    <name evidence="3" type="ORF">DFR50_13831</name>
</gene>
<dbReference type="EMBL" id="QNRK01000038">
    <property type="protein sequence ID" value="RBP04647.1"/>
    <property type="molecule type" value="Genomic_DNA"/>
</dbReference>
<evidence type="ECO:0000313" key="3">
    <source>
        <dbReference type="EMBL" id="RBP04647.1"/>
    </source>
</evidence>
<name>A0A366EQG5_9HYPH</name>
<feature type="region of interest" description="Disordered" evidence="1">
    <location>
        <begin position="75"/>
        <end position="104"/>
    </location>
</feature>
<sequence>MTRRWSIRLVAIASLAAGAPLAMAAMGGLAPLLPRSSEPGYLLYPRLGLCAPSVAGADEAAKFSPRRSAAFRPARTAGAVMPPGLGEHLSPERLKPTPLRTAGE</sequence>
<accession>A0A366EQG5</accession>
<dbReference type="AlphaFoldDB" id="A0A366EQG5"/>
<keyword evidence="2" id="KW-0732">Signal</keyword>
<protein>
    <recommendedName>
        <fullName evidence="5">Secreted protein</fullName>
    </recommendedName>
</protein>
<evidence type="ECO:0000256" key="1">
    <source>
        <dbReference type="SAM" id="MobiDB-lite"/>
    </source>
</evidence>
<comment type="caution">
    <text evidence="3">The sequence shown here is derived from an EMBL/GenBank/DDBJ whole genome shotgun (WGS) entry which is preliminary data.</text>
</comment>
<dbReference type="Proteomes" id="UP000253529">
    <property type="component" value="Unassembled WGS sequence"/>
</dbReference>
<feature type="chain" id="PRO_5016611621" description="Secreted protein" evidence="2">
    <location>
        <begin position="25"/>
        <end position="104"/>
    </location>
</feature>
<evidence type="ECO:0000256" key="2">
    <source>
        <dbReference type="SAM" id="SignalP"/>
    </source>
</evidence>
<evidence type="ECO:0000313" key="4">
    <source>
        <dbReference type="Proteomes" id="UP000253529"/>
    </source>
</evidence>
<keyword evidence="4" id="KW-1185">Reference proteome</keyword>
<evidence type="ECO:0008006" key="5">
    <source>
        <dbReference type="Google" id="ProtNLM"/>
    </source>
</evidence>
<proteinExistence type="predicted"/>
<feature type="signal peptide" evidence="2">
    <location>
        <begin position="1"/>
        <end position="24"/>
    </location>
</feature>
<organism evidence="3 4">
    <name type="scientific">Roseiarcus fermentans</name>
    <dbReference type="NCBI Taxonomy" id="1473586"/>
    <lineage>
        <taxon>Bacteria</taxon>
        <taxon>Pseudomonadati</taxon>
        <taxon>Pseudomonadota</taxon>
        <taxon>Alphaproteobacteria</taxon>
        <taxon>Hyphomicrobiales</taxon>
        <taxon>Roseiarcaceae</taxon>
        <taxon>Roseiarcus</taxon>
    </lineage>
</organism>